<dbReference type="GO" id="GO:0007099">
    <property type="term" value="P:centriole replication"/>
    <property type="evidence" value="ECO:0007669"/>
    <property type="project" value="TreeGrafter"/>
</dbReference>
<comment type="caution">
    <text evidence="12">The sequence shown here is derived from an EMBL/GenBank/DDBJ whole genome shotgun (WGS) entry which is preliminary data.</text>
</comment>
<dbReference type="Pfam" id="PF15007">
    <property type="entry name" value="CEP44"/>
    <property type="match status" value="1"/>
</dbReference>
<sequence length="419" mass="46642">MATGDLKGCLRKLDQLLRSINYSREVDYPGLARGDPVSVLPIISYAFNSFSLLLAEHFVECGVELTGKNDLRLVEGVYKVLRDHFHYKPVLSKQQFLQSGYAERRIAITCDIITYLINKHKELSKSQLKKRLPSVPSSAPSQGGHERLFPDLPYKTKPLVEKHVVGFVDSRPRSPSSHCDSEFVDDDDDDSLLPRPTKAPCVQEVSVCRPVLRSQSLGVDGIERPAGCFTSSAESSRLTVPPLCGSEVTAMAEDTQLQDLRQQLSECQEKIQKLSVMEERLWVVEEEMKGKVIIDRLEWDNLVSRLVLLETEWILSSTKNDSSLNRVTGSPTLPPEAELDQDTTLDSRSKTPESRHHNSSGYDSILSTDAAHINSLVLTEVSKACAKEPLSQSSSRGASASLSLVQSHARERLHRIGHL</sequence>
<feature type="domain" description="Centrosomal CEP44" evidence="11">
    <location>
        <begin position="5"/>
        <end position="127"/>
    </location>
</feature>
<feature type="non-terminal residue" evidence="12">
    <location>
        <position position="419"/>
    </location>
</feature>
<evidence type="ECO:0000256" key="9">
    <source>
        <dbReference type="SAM" id="Coils"/>
    </source>
</evidence>
<accession>A0A8X7XCY3</accession>
<evidence type="ECO:0000313" key="12">
    <source>
        <dbReference type="EMBL" id="KAG2465787.1"/>
    </source>
</evidence>
<keyword evidence="13" id="KW-1185">Reference proteome</keyword>
<dbReference type="GO" id="GO:0010457">
    <property type="term" value="P:centriole-centriole cohesion"/>
    <property type="evidence" value="ECO:0007669"/>
    <property type="project" value="TreeGrafter"/>
</dbReference>
<evidence type="ECO:0000256" key="2">
    <source>
        <dbReference type="ARBA" id="ARBA00004214"/>
    </source>
</evidence>
<dbReference type="PANTHER" id="PTHR31477:SF1">
    <property type="entry name" value="CENTROSOMAL PROTEIN OF 44 KDA"/>
    <property type="match status" value="1"/>
</dbReference>
<dbReference type="GO" id="GO:0005813">
    <property type="term" value="C:centrosome"/>
    <property type="evidence" value="ECO:0007669"/>
    <property type="project" value="TreeGrafter"/>
</dbReference>
<feature type="compositionally biased region" description="Polar residues" evidence="10">
    <location>
        <begin position="321"/>
        <end position="331"/>
    </location>
</feature>
<feature type="region of interest" description="Disordered" evidence="10">
    <location>
        <begin position="170"/>
        <end position="196"/>
    </location>
</feature>
<evidence type="ECO:0000256" key="6">
    <source>
        <dbReference type="ARBA" id="ARBA00023054"/>
    </source>
</evidence>
<evidence type="ECO:0000256" key="7">
    <source>
        <dbReference type="ARBA" id="ARBA00023212"/>
    </source>
</evidence>
<dbReference type="EMBL" id="JAATIS010001721">
    <property type="protein sequence ID" value="KAG2465787.1"/>
    <property type="molecule type" value="Genomic_DNA"/>
</dbReference>
<evidence type="ECO:0000259" key="11">
    <source>
        <dbReference type="Pfam" id="PF15007"/>
    </source>
</evidence>
<proteinExistence type="predicted"/>
<name>A0A8X7XCY3_POLSE</name>
<feature type="compositionally biased region" description="Basic and acidic residues" evidence="10">
    <location>
        <begin position="345"/>
        <end position="356"/>
    </location>
</feature>
<feature type="compositionally biased region" description="Acidic residues" evidence="10">
    <location>
        <begin position="182"/>
        <end position="191"/>
    </location>
</feature>
<comment type="subcellular location">
    <subcellularLocation>
        <location evidence="1">Cytoplasm</location>
        <location evidence="1">Cytoskeleton</location>
        <location evidence="1">Microtubule organizing center</location>
        <location evidence="1">Centrosome</location>
        <location evidence="1">Centriole</location>
    </subcellularLocation>
    <subcellularLocation>
        <location evidence="3">Cytoplasm</location>
        <location evidence="3">Cytoskeleton</location>
        <location evidence="3">Spindle pole</location>
    </subcellularLocation>
    <subcellularLocation>
        <location evidence="2">Midbody</location>
    </subcellularLocation>
</comment>
<feature type="region of interest" description="Disordered" evidence="10">
    <location>
        <begin position="128"/>
        <end position="148"/>
    </location>
</feature>
<gene>
    <name evidence="12" type="primary">Cep44</name>
    <name evidence="12" type="ORF">GTO96_0016062</name>
</gene>
<feature type="coiled-coil region" evidence="9">
    <location>
        <begin position="250"/>
        <end position="277"/>
    </location>
</feature>
<evidence type="ECO:0000313" key="13">
    <source>
        <dbReference type="Proteomes" id="UP000886611"/>
    </source>
</evidence>
<keyword evidence="7" id="KW-0206">Cytoskeleton</keyword>
<dbReference type="PANTHER" id="PTHR31477">
    <property type="entry name" value="CENTROSOMAL PROTEIN OF 44 KDA"/>
    <property type="match status" value="1"/>
</dbReference>
<dbReference type="GO" id="GO:0005814">
    <property type="term" value="C:centriole"/>
    <property type="evidence" value="ECO:0007669"/>
    <property type="project" value="UniProtKB-SubCell"/>
</dbReference>
<comment type="function">
    <text evidence="8">Centriole-enriched microtubule-binding protein involved in centriole biogenesis. In collaboration with CEP295 and POC1B, is required for the centriole-to-centrosome conversion by ensuring the formation of bona fide centriole wall. Functions as a linker component that maintains centrosome cohesion. Associates with CROCC and regulates its stability and localization to the centrosome.</text>
</comment>
<dbReference type="AlphaFoldDB" id="A0A8X7XCY3"/>
<evidence type="ECO:0000256" key="8">
    <source>
        <dbReference type="ARBA" id="ARBA00046235"/>
    </source>
</evidence>
<evidence type="ECO:0000256" key="4">
    <source>
        <dbReference type="ARBA" id="ARBA00014053"/>
    </source>
</evidence>
<dbReference type="Proteomes" id="UP000886611">
    <property type="component" value="Unassembled WGS sequence"/>
</dbReference>
<evidence type="ECO:0000256" key="5">
    <source>
        <dbReference type="ARBA" id="ARBA00022490"/>
    </source>
</evidence>
<dbReference type="GO" id="GO:0030496">
    <property type="term" value="C:midbody"/>
    <property type="evidence" value="ECO:0007669"/>
    <property type="project" value="UniProtKB-SubCell"/>
</dbReference>
<reference evidence="12 13" key="1">
    <citation type="journal article" date="2021" name="Cell">
        <title>Tracing the genetic footprints of vertebrate landing in non-teleost ray-finned fishes.</title>
        <authorList>
            <person name="Bi X."/>
            <person name="Wang K."/>
            <person name="Yang L."/>
            <person name="Pan H."/>
            <person name="Jiang H."/>
            <person name="Wei Q."/>
            <person name="Fang M."/>
            <person name="Yu H."/>
            <person name="Zhu C."/>
            <person name="Cai Y."/>
            <person name="He Y."/>
            <person name="Gan X."/>
            <person name="Zeng H."/>
            <person name="Yu D."/>
            <person name="Zhu Y."/>
            <person name="Jiang H."/>
            <person name="Qiu Q."/>
            <person name="Yang H."/>
            <person name="Zhang Y.E."/>
            <person name="Wang W."/>
            <person name="Zhu M."/>
            <person name="He S."/>
            <person name="Zhang G."/>
        </authorList>
    </citation>
    <scope>NUCLEOTIDE SEQUENCE [LARGE SCALE GENOMIC DNA]</scope>
    <source>
        <strain evidence="12">Bchr_013</strain>
    </source>
</reference>
<keyword evidence="6 9" id="KW-0175">Coiled coil</keyword>
<feature type="non-terminal residue" evidence="12">
    <location>
        <position position="1"/>
    </location>
</feature>
<dbReference type="InterPro" id="IPR029157">
    <property type="entry name" value="CEP44_CC"/>
</dbReference>
<keyword evidence="5" id="KW-0963">Cytoplasm</keyword>
<evidence type="ECO:0000256" key="1">
    <source>
        <dbReference type="ARBA" id="ARBA00004114"/>
    </source>
</evidence>
<organism evidence="12 13">
    <name type="scientific">Polypterus senegalus</name>
    <name type="common">Senegal bichir</name>
    <dbReference type="NCBI Taxonomy" id="55291"/>
    <lineage>
        <taxon>Eukaryota</taxon>
        <taxon>Metazoa</taxon>
        <taxon>Chordata</taxon>
        <taxon>Craniata</taxon>
        <taxon>Vertebrata</taxon>
        <taxon>Euteleostomi</taxon>
        <taxon>Actinopterygii</taxon>
        <taxon>Polypteriformes</taxon>
        <taxon>Polypteridae</taxon>
        <taxon>Polypterus</taxon>
    </lineage>
</organism>
<evidence type="ECO:0000256" key="3">
    <source>
        <dbReference type="ARBA" id="ARBA00004647"/>
    </source>
</evidence>
<protein>
    <recommendedName>
        <fullName evidence="4">Centrosomal protein of 44 kDa</fullName>
    </recommendedName>
</protein>
<dbReference type="GO" id="GO:0000922">
    <property type="term" value="C:spindle pole"/>
    <property type="evidence" value="ECO:0007669"/>
    <property type="project" value="UniProtKB-SubCell"/>
</dbReference>
<evidence type="ECO:0000256" key="10">
    <source>
        <dbReference type="SAM" id="MobiDB-lite"/>
    </source>
</evidence>
<feature type="region of interest" description="Disordered" evidence="10">
    <location>
        <begin position="321"/>
        <end position="364"/>
    </location>
</feature>
<dbReference type="InterPro" id="IPR033603">
    <property type="entry name" value="CEP44"/>
</dbReference>